<evidence type="ECO:0000313" key="3">
    <source>
        <dbReference type="Proteomes" id="UP000190395"/>
    </source>
</evidence>
<dbReference type="AlphaFoldDB" id="A0A1T4QTF8"/>
<dbReference type="InterPro" id="IPR041420">
    <property type="entry name" value="PBECR4"/>
</dbReference>
<accession>A0A1T4QTF8</accession>
<organism evidence="2 3">
    <name type="scientific">Treponema berlinense</name>
    <dbReference type="NCBI Taxonomy" id="225004"/>
    <lineage>
        <taxon>Bacteria</taxon>
        <taxon>Pseudomonadati</taxon>
        <taxon>Spirochaetota</taxon>
        <taxon>Spirochaetia</taxon>
        <taxon>Spirochaetales</taxon>
        <taxon>Treponemataceae</taxon>
        <taxon>Treponema</taxon>
    </lineage>
</organism>
<dbReference type="Pfam" id="PF18813">
    <property type="entry name" value="PBECR4"/>
    <property type="match status" value="1"/>
</dbReference>
<dbReference type="RefSeq" id="WP_078931842.1">
    <property type="nucleotide sequence ID" value="NZ_FUXC01000017.1"/>
</dbReference>
<evidence type="ECO:0000313" key="2">
    <source>
        <dbReference type="EMBL" id="SKA06974.1"/>
    </source>
</evidence>
<gene>
    <name evidence="2" type="ORF">SAMN02745152_02110</name>
</gene>
<protein>
    <recommendedName>
        <fullName evidence="1">Phage-Barnase-EndoU-ColicinE5/D-RelE like nuclease 4 domain-containing protein</fullName>
    </recommendedName>
</protein>
<evidence type="ECO:0000259" key="1">
    <source>
        <dbReference type="Pfam" id="PF18813"/>
    </source>
</evidence>
<keyword evidence="3" id="KW-1185">Reference proteome</keyword>
<name>A0A1T4QTF8_9SPIR</name>
<sequence length="193" mass="22862">MANILDAQKAFSKLLDIEYQFVLGRKDKTVSLTIEFQKYHFFHLAGLQYLKDLSRLFIPAEGVYNQIESGQLPVSYIESSNNYDYIKGRVEYLPTLEYIFDSNDTIFKYNPELQAFSVIEADFLLRNEINKVPIFLFLSKDKNKKYFCKTFFPQGKKDYTERQTKWTVLFKKKIVKSTNTETVLYKNKNFEVK</sequence>
<dbReference type="EMBL" id="FUXC01000017">
    <property type="protein sequence ID" value="SKA06974.1"/>
    <property type="molecule type" value="Genomic_DNA"/>
</dbReference>
<reference evidence="2 3" key="1">
    <citation type="submission" date="2017-02" db="EMBL/GenBank/DDBJ databases">
        <authorList>
            <person name="Peterson S.W."/>
        </authorList>
    </citation>
    <scope>NUCLEOTIDE SEQUENCE [LARGE SCALE GENOMIC DNA]</scope>
    <source>
        <strain evidence="2 3">ATCC BAA-909</strain>
    </source>
</reference>
<dbReference type="Proteomes" id="UP000190395">
    <property type="component" value="Unassembled WGS sequence"/>
</dbReference>
<dbReference type="OrthoDB" id="2228086at2"/>
<proteinExistence type="predicted"/>
<feature type="domain" description="Phage-Barnase-EndoU-ColicinE5/D-RelE like nuclease 4" evidence="1">
    <location>
        <begin position="4"/>
        <end position="188"/>
    </location>
</feature>
<dbReference type="GeneID" id="303368322"/>